<keyword evidence="3" id="KW-0479">Metal-binding</keyword>
<comment type="caution">
    <text evidence="11">The sequence shown here is derived from an EMBL/GenBank/DDBJ whole genome shotgun (WGS) entry which is preliminary data.</text>
</comment>
<dbReference type="Pfam" id="PF00108">
    <property type="entry name" value="Thiolase_N"/>
    <property type="match status" value="1"/>
</dbReference>
<feature type="active site" description="Proton acceptor" evidence="6">
    <location>
        <position position="375"/>
    </location>
</feature>
<dbReference type="Gene3D" id="3.40.47.10">
    <property type="match status" value="1"/>
</dbReference>
<evidence type="ECO:0000259" key="10">
    <source>
        <dbReference type="Pfam" id="PF02803"/>
    </source>
</evidence>
<evidence type="ECO:0000256" key="5">
    <source>
        <dbReference type="ARBA" id="ARBA00023315"/>
    </source>
</evidence>
<dbReference type="PANTHER" id="PTHR18919:SF156">
    <property type="entry name" value="ACETYL-COA ACETYLTRANSFERASE, MITOCHONDRIAL"/>
    <property type="match status" value="1"/>
</dbReference>
<keyword evidence="5 7" id="KW-0012">Acyltransferase</keyword>
<evidence type="ECO:0000256" key="4">
    <source>
        <dbReference type="ARBA" id="ARBA00022958"/>
    </source>
</evidence>
<dbReference type="GO" id="GO:0046872">
    <property type="term" value="F:metal ion binding"/>
    <property type="evidence" value="ECO:0007669"/>
    <property type="project" value="UniProtKB-KW"/>
</dbReference>
<comment type="similarity">
    <text evidence="1 7">Belongs to the thiolase-like superfamily. Thiolase family.</text>
</comment>
<dbReference type="EMBL" id="MGJI01000014">
    <property type="protein sequence ID" value="OGN05046.1"/>
    <property type="molecule type" value="Genomic_DNA"/>
</dbReference>
<dbReference type="InterPro" id="IPR020613">
    <property type="entry name" value="Thiolase_CS"/>
</dbReference>
<feature type="active site" description="Proton acceptor" evidence="6">
    <location>
        <position position="345"/>
    </location>
</feature>
<dbReference type="AlphaFoldDB" id="A0A1F8EYG6"/>
<dbReference type="STRING" id="1802668.A2831_00025"/>
<evidence type="ECO:0000256" key="2">
    <source>
        <dbReference type="ARBA" id="ARBA00022679"/>
    </source>
</evidence>
<evidence type="ECO:0008006" key="13">
    <source>
        <dbReference type="Google" id="ProtNLM"/>
    </source>
</evidence>
<evidence type="ECO:0000313" key="11">
    <source>
        <dbReference type="EMBL" id="OGN05046.1"/>
    </source>
</evidence>
<evidence type="ECO:0000256" key="1">
    <source>
        <dbReference type="ARBA" id="ARBA00010982"/>
    </source>
</evidence>
<keyword evidence="4" id="KW-0630">Potassium</keyword>
<accession>A0A1F8EYG6</accession>
<proteinExistence type="inferred from homology"/>
<dbReference type="PIRSF" id="PIRSF000429">
    <property type="entry name" value="Ac-CoA_Ac_transf"/>
    <property type="match status" value="1"/>
</dbReference>
<evidence type="ECO:0000313" key="12">
    <source>
        <dbReference type="Proteomes" id="UP000177507"/>
    </source>
</evidence>
<protein>
    <recommendedName>
        <fullName evidence="13">Acetyl-CoA acetyltransferase</fullName>
    </recommendedName>
</protein>
<organism evidence="11 12">
    <name type="scientific">Candidatus Yanofskybacteria bacterium RIFCSPHIGHO2_01_FULL_44_17</name>
    <dbReference type="NCBI Taxonomy" id="1802668"/>
    <lineage>
        <taxon>Bacteria</taxon>
        <taxon>Candidatus Yanofskyibacteriota</taxon>
    </lineage>
</organism>
<feature type="domain" description="Thiolase C-terminal" evidence="10">
    <location>
        <begin position="265"/>
        <end position="388"/>
    </location>
</feature>
<dbReference type="InterPro" id="IPR016039">
    <property type="entry name" value="Thiolase-like"/>
</dbReference>
<dbReference type="Proteomes" id="UP000177507">
    <property type="component" value="Unassembled WGS sequence"/>
</dbReference>
<feature type="domain" description="Beta-ketoacyl synthase-like N-terminal" evidence="9">
    <location>
        <begin position="106"/>
        <end position="139"/>
    </location>
</feature>
<dbReference type="GO" id="GO:0006635">
    <property type="term" value="P:fatty acid beta-oxidation"/>
    <property type="evidence" value="ECO:0007669"/>
    <property type="project" value="TreeGrafter"/>
</dbReference>
<reference evidence="11 12" key="1">
    <citation type="journal article" date="2016" name="Nat. Commun.">
        <title>Thousands of microbial genomes shed light on interconnected biogeochemical processes in an aquifer system.</title>
        <authorList>
            <person name="Anantharaman K."/>
            <person name="Brown C.T."/>
            <person name="Hug L.A."/>
            <person name="Sharon I."/>
            <person name="Castelle C.J."/>
            <person name="Probst A.J."/>
            <person name="Thomas B.C."/>
            <person name="Singh A."/>
            <person name="Wilkins M.J."/>
            <person name="Karaoz U."/>
            <person name="Brodie E.L."/>
            <person name="Williams K.H."/>
            <person name="Hubbard S.S."/>
            <person name="Banfield J.F."/>
        </authorList>
    </citation>
    <scope>NUCLEOTIDE SEQUENCE [LARGE SCALE GENOMIC DNA]</scope>
</reference>
<evidence type="ECO:0000259" key="8">
    <source>
        <dbReference type="Pfam" id="PF00108"/>
    </source>
</evidence>
<dbReference type="InterPro" id="IPR020616">
    <property type="entry name" value="Thiolase_N"/>
</dbReference>
<dbReference type="InterPro" id="IPR002155">
    <property type="entry name" value="Thiolase"/>
</dbReference>
<feature type="domain" description="Thiolase N-terminal" evidence="8">
    <location>
        <begin position="142"/>
        <end position="256"/>
    </location>
</feature>
<dbReference type="InterPro" id="IPR014030">
    <property type="entry name" value="Ketoacyl_synth_N"/>
</dbReference>
<feature type="active site" description="Acyl-thioester intermediate" evidence="6">
    <location>
        <position position="107"/>
    </location>
</feature>
<dbReference type="PANTHER" id="PTHR18919">
    <property type="entry name" value="ACETYL-COA C-ACYLTRANSFERASE"/>
    <property type="match status" value="1"/>
</dbReference>
<dbReference type="CDD" id="cd00751">
    <property type="entry name" value="thiolase"/>
    <property type="match status" value="1"/>
</dbReference>
<dbReference type="GO" id="GO:0003985">
    <property type="term" value="F:acetyl-CoA C-acetyltransferase activity"/>
    <property type="evidence" value="ECO:0007669"/>
    <property type="project" value="TreeGrafter"/>
</dbReference>
<evidence type="ECO:0000256" key="3">
    <source>
        <dbReference type="ARBA" id="ARBA00022723"/>
    </source>
</evidence>
<dbReference type="SUPFAM" id="SSF53901">
    <property type="entry name" value="Thiolase-like"/>
    <property type="match status" value="2"/>
</dbReference>
<dbReference type="InterPro" id="IPR020617">
    <property type="entry name" value="Thiolase_C"/>
</dbReference>
<dbReference type="PROSITE" id="PS00737">
    <property type="entry name" value="THIOLASE_2"/>
    <property type="match status" value="1"/>
</dbReference>
<evidence type="ECO:0000256" key="6">
    <source>
        <dbReference type="PIRSR" id="PIRSR000429-1"/>
    </source>
</evidence>
<dbReference type="Pfam" id="PF00109">
    <property type="entry name" value="ketoacyl-synt"/>
    <property type="match status" value="1"/>
</dbReference>
<keyword evidence="2 7" id="KW-0808">Transferase</keyword>
<dbReference type="Pfam" id="PF02803">
    <property type="entry name" value="Thiolase_C"/>
    <property type="match status" value="1"/>
</dbReference>
<name>A0A1F8EYG6_9BACT</name>
<sequence>MTKLFYTKPVYIVGAQRSPIAKVRRGNPNTSSISQLEPKNLAAQVLNALFSEVKATRGMEFSFKLGSAISKLLEKRSMFHAPAKHFINGTLWNGANCVDASLIGEACATGLLAIQAGVKDILLNDAELVVAGGVEMMSRHSDEVISKIFLDVSTGKNMAVLSDNKALRLGFSREDQESYALSSYQKAHDHIGDHGLVKIYLPSDKENPALAQDEGPMKIPTLDMIKRLGLIPGCQITSPASASKYGDAAAFVALASSGAVAIYQLKPLGKIIGFARHSELEPEDFIIAPIGAIKKALERASLRTEDVDLFEINEAFSSTVLATMAGLNIPSEKVNLWGGAIAHGHPIGATGAALVVKNLAMLEKYNKRYGVVALCSAIGEGICCVVERV</sequence>
<evidence type="ECO:0000256" key="7">
    <source>
        <dbReference type="RuleBase" id="RU003557"/>
    </source>
</evidence>
<gene>
    <name evidence="11" type="ORF">A2831_00025</name>
</gene>
<evidence type="ECO:0000259" key="9">
    <source>
        <dbReference type="Pfam" id="PF00109"/>
    </source>
</evidence>